<dbReference type="PANTHER" id="PTHR47481">
    <property type="match status" value="1"/>
</dbReference>
<dbReference type="EMBL" id="CACSLK010026072">
    <property type="protein sequence ID" value="CAA0825600.1"/>
    <property type="molecule type" value="Genomic_DNA"/>
</dbReference>
<sequence>MQYKLKLQAMKKAGLSMREFFNRIKNHCDILAIAGEKVSEQNHILHILTGLGHEYDSVVVNVTSRFPPHTLAEVHALLLIYESRLEINQGAVVNSEGSQPYANVVTQGTQRIFNPNFT</sequence>
<evidence type="ECO:0000313" key="2">
    <source>
        <dbReference type="Proteomes" id="UP001153555"/>
    </source>
</evidence>
<proteinExistence type="predicted"/>
<dbReference type="PANTHER" id="PTHR47481:SF22">
    <property type="entry name" value="RETROTRANSPOSON GAG DOMAIN-CONTAINING PROTEIN"/>
    <property type="match status" value="1"/>
</dbReference>
<dbReference type="Proteomes" id="UP001153555">
    <property type="component" value="Unassembled WGS sequence"/>
</dbReference>
<reference evidence="1" key="1">
    <citation type="submission" date="2019-12" db="EMBL/GenBank/DDBJ databases">
        <authorList>
            <person name="Scholes J."/>
        </authorList>
    </citation>
    <scope>NUCLEOTIDE SEQUENCE</scope>
</reference>
<name>A0A9N7N314_STRHE</name>
<dbReference type="AlphaFoldDB" id="A0A9N7N314"/>
<comment type="caution">
    <text evidence="1">The sequence shown here is derived from an EMBL/GenBank/DDBJ whole genome shotgun (WGS) entry which is preliminary data.</text>
</comment>
<accession>A0A9N7N314</accession>
<protein>
    <submittedName>
        <fullName evidence="1">Uncharacterized protein</fullName>
    </submittedName>
</protein>
<gene>
    <name evidence="1" type="ORF">SHERM_22374</name>
</gene>
<dbReference type="OrthoDB" id="914038at2759"/>
<evidence type="ECO:0000313" key="1">
    <source>
        <dbReference type="EMBL" id="CAA0825600.1"/>
    </source>
</evidence>
<keyword evidence="2" id="KW-1185">Reference proteome</keyword>
<organism evidence="1 2">
    <name type="scientific">Striga hermonthica</name>
    <name type="common">Purple witchweed</name>
    <name type="synonym">Buchnera hermonthica</name>
    <dbReference type="NCBI Taxonomy" id="68872"/>
    <lineage>
        <taxon>Eukaryota</taxon>
        <taxon>Viridiplantae</taxon>
        <taxon>Streptophyta</taxon>
        <taxon>Embryophyta</taxon>
        <taxon>Tracheophyta</taxon>
        <taxon>Spermatophyta</taxon>
        <taxon>Magnoliopsida</taxon>
        <taxon>eudicotyledons</taxon>
        <taxon>Gunneridae</taxon>
        <taxon>Pentapetalae</taxon>
        <taxon>asterids</taxon>
        <taxon>lamiids</taxon>
        <taxon>Lamiales</taxon>
        <taxon>Orobanchaceae</taxon>
        <taxon>Buchnereae</taxon>
        <taxon>Striga</taxon>
    </lineage>
</organism>